<dbReference type="PIRSF" id="PIRSF001294">
    <property type="entry name" value="K_ATPaseA"/>
    <property type="match status" value="1"/>
</dbReference>
<evidence type="ECO:0000256" key="6">
    <source>
        <dbReference type="ARBA" id="ARBA00022989"/>
    </source>
</evidence>
<dbReference type="Pfam" id="PF03814">
    <property type="entry name" value="KdpA"/>
    <property type="match status" value="1"/>
</dbReference>
<comment type="caution">
    <text evidence="11">The sequence shown here is derived from an EMBL/GenBank/DDBJ whole genome shotgun (WGS) entry which is preliminary data.</text>
</comment>
<evidence type="ECO:0000313" key="10">
    <source>
        <dbReference type="EMBL" id="KAA8818234.1"/>
    </source>
</evidence>
<keyword evidence="4 9" id="KW-0812">Transmembrane</keyword>
<dbReference type="NCBIfam" id="TIGR00680">
    <property type="entry name" value="kdpA"/>
    <property type="match status" value="1"/>
</dbReference>
<gene>
    <name evidence="9 11" type="primary">kdpA</name>
    <name evidence="11" type="ORF">EM848_08500</name>
    <name evidence="10" type="ORF">EMO90_10405</name>
</gene>
<comment type="subunit">
    <text evidence="9">The system is composed of three essential subunits: KdpA, KdpB and KdpC.</text>
</comment>
<keyword evidence="6 9" id="KW-1133">Transmembrane helix</keyword>
<dbReference type="EMBL" id="RZOA01000017">
    <property type="protein sequence ID" value="KAA8822357.1"/>
    <property type="molecule type" value="Genomic_DNA"/>
</dbReference>
<dbReference type="Proteomes" id="UP000374630">
    <property type="component" value="Unassembled WGS sequence"/>
</dbReference>
<keyword evidence="1 9" id="KW-0813">Transport</keyword>
<keyword evidence="3 9" id="KW-0633">Potassium transport</keyword>
<keyword evidence="5 9" id="KW-0630">Potassium</keyword>
<keyword evidence="2 9" id="KW-1003">Cell membrane</keyword>
<organism evidence="11 12">
    <name type="scientific">Bifidobacterium vespertilionis</name>
    <dbReference type="NCBI Taxonomy" id="2562524"/>
    <lineage>
        <taxon>Bacteria</taxon>
        <taxon>Bacillati</taxon>
        <taxon>Actinomycetota</taxon>
        <taxon>Actinomycetes</taxon>
        <taxon>Bifidobacteriales</taxon>
        <taxon>Bifidobacteriaceae</taxon>
        <taxon>Bifidobacterium</taxon>
    </lineage>
</organism>
<feature type="transmembrane region" description="Helical" evidence="9">
    <location>
        <begin position="128"/>
        <end position="154"/>
    </location>
</feature>
<keyword evidence="8 9" id="KW-0472">Membrane</keyword>
<feature type="transmembrane region" description="Helical" evidence="9">
    <location>
        <begin position="414"/>
        <end position="436"/>
    </location>
</feature>
<dbReference type="PANTHER" id="PTHR30607:SF2">
    <property type="entry name" value="POTASSIUM-TRANSPORTING ATPASE POTASSIUM-BINDING SUBUNIT"/>
    <property type="match status" value="1"/>
</dbReference>
<evidence type="ECO:0000313" key="13">
    <source>
        <dbReference type="Proteomes" id="UP000374630"/>
    </source>
</evidence>
<dbReference type="Proteomes" id="UP000345527">
    <property type="component" value="Unassembled WGS sequence"/>
</dbReference>
<feature type="transmembrane region" description="Helical" evidence="9">
    <location>
        <begin position="60"/>
        <end position="79"/>
    </location>
</feature>
<evidence type="ECO:0000313" key="11">
    <source>
        <dbReference type="EMBL" id="KAA8822357.1"/>
    </source>
</evidence>
<accession>A0A5J5DZM1</accession>
<comment type="caution">
    <text evidence="9">Lacks conserved residue(s) required for the propagation of feature annotation.</text>
</comment>
<evidence type="ECO:0000256" key="1">
    <source>
        <dbReference type="ARBA" id="ARBA00022448"/>
    </source>
</evidence>
<comment type="subcellular location">
    <subcellularLocation>
        <location evidence="9">Cell membrane</location>
        <topology evidence="9">Multi-pass membrane protein</topology>
    </subcellularLocation>
</comment>
<evidence type="ECO:0000256" key="9">
    <source>
        <dbReference type="HAMAP-Rule" id="MF_00275"/>
    </source>
</evidence>
<dbReference type="AlphaFoldDB" id="A0A5J5DZM1"/>
<dbReference type="GO" id="GO:0030955">
    <property type="term" value="F:potassium ion binding"/>
    <property type="evidence" value="ECO:0007669"/>
    <property type="project" value="UniProtKB-UniRule"/>
</dbReference>
<feature type="transmembrane region" description="Helical" evidence="9">
    <location>
        <begin position="247"/>
        <end position="267"/>
    </location>
</feature>
<keyword evidence="13" id="KW-1185">Reference proteome</keyword>
<dbReference type="OrthoDB" id="9763796at2"/>
<evidence type="ECO:0000256" key="5">
    <source>
        <dbReference type="ARBA" id="ARBA00022958"/>
    </source>
</evidence>
<feature type="transmembrane region" description="Helical" evidence="9">
    <location>
        <begin position="279"/>
        <end position="299"/>
    </location>
</feature>
<sequence>MVYIYAFLAFALIALILAAIYKPLGDYMYNVFTSDKDLFFEKWIYKIIGVDSKKGQTWKAYLRGVLGFSLMSVLFLYLLQRIQHWLPFNMGFDNVPGPLAFNTAASFVTNTNWQSYSPDVTLGYTVQFAGLAVQNFVSAAVGIAVAIALVRGFAWRKSETIGNFWVDLTRATMRLLMPIAIVMGIILIALGVTQNFADWIHVTTIAGNEQTIMQGPVASQEVIKELGTNGGGFFNANSSHPYENPNMWTNLIEILLMLCIPVALTRTTGRMVGNIKQGYALLGAMVVLFGISFLCVVTAESFSSDPITNLTGGSMEGKENRFGIVWSGLFGTTSTSTSTGAVNSMHDSYTALGGMMYMLNMMLGEVSPGGVGAGLYGILVMAIVTVFIAGLMVGRTPEYLGKKIGPREMKMASLYFLVMPITVVAGVALSFAVPFARQSIFDTSLNNSGNHGFSEVVYAFTSAANNNGSAFAGITADTPWLDTMLGLAVLLGRFLPIALVIALAGSLAKQDIVPETSGTMKTDNRLFVFLLVFVIFIISALTFFPTLALGPLAEGLEGLVA</sequence>
<reference evidence="12 13" key="1">
    <citation type="journal article" date="2019" name="Syst. Appl. Microbiol.">
        <title>Characterization of Bifidobacterium species in feaces of the Egyptian fruit bat: Description of B. vespertilionis sp. nov. and B. rousetti sp. nov.</title>
        <authorList>
            <person name="Modesto M."/>
            <person name="Satti M."/>
            <person name="Watanabe K."/>
            <person name="Puglisi E."/>
            <person name="Morelli L."/>
            <person name="Huang C.-H."/>
            <person name="Liou J.-S."/>
            <person name="Miyashita M."/>
            <person name="Tamura T."/>
            <person name="Saito S."/>
            <person name="Mori K."/>
            <person name="Huang L."/>
            <person name="Sciavilla P."/>
            <person name="Sandri C."/>
            <person name="Spiezio C."/>
            <person name="Vitali F."/>
            <person name="Cavalieri D."/>
            <person name="Perpetuini G."/>
            <person name="Tofalo R."/>
            <person name="Bonetti A."/>
            <person name="Arita M."/>
            <person name="Mattarelli P."/>
        </authorList>
    </citation>
    <scope>NUCLEOTIDE SEQUENCE [LARGE SCALE GENOMIC DNA]</scope>
    <source>
        <strain evidence="10 13">RST16</strain>
        <strain evidence="11 12">RST8</strain>
    </source>
</reference>
<feature type="transmembrane region" description="Helical" evidence="9">
    <location>
        <begin position="373"/>
        <end position="393"/>
    </location>
</feature>
<dbReference type="GO" id="GO:0008556">
    <property type="term" value="F:P-type potassium transmembrane transporter activity"/>
    <property type="evidence" value="ECO:0007669"/>
    <property type="project" value="InterPro"/>
</dbReference>
<evidence type="ECO:0000256" key="8">
    <source>
        <dbReference type="ARBA" id="ARBA00023136"/>
    </source>
</evidence>
<dbReference type="PANTHER" id="PTHR30607">
    <property type="entry name" value="POTASSIUM-TRANSPORTING ATPASE A CHAIN"/>
    <property type="match status" value="1"/>
</dbReference>
<name>A0A5J5DZM1_9BIFI</name>
<keyword evidence="7 9" id="KW-0406">Ion transport</keyword>
<proteinExistence type="inferred from homology"/>
<dbReference type="GO" id="GO:0005886">
    <property type="term" value="C:plasma membrane"/>
    <property type="evidence" value="ECO:0007669"/>
    <property type="project" value="UniProtKB-SubCell"/>
</dbReference>
<comment type="similarity">
    <text evidence="9">Belongs to the KdpA family.</text>
</comment>
<feature type="transmembrane region" description="Helical" evidence="9">
    <location>
        <begin position="484"/>
        <end position="505"/>
    </location>
</feature>
<dbReference type="RefSeq" id="WP_150354507.1">
    <property type="nucleotide sequence ID" value="NZ_JAFEJW010000006.1"/>
</dbReference>
<comment type="function">
    <text evidence="9">Part of the high-affinity ATP-driven potassium transport (or Kdp) system, which catalyzes the hydrolysis of ATP coupled with the electrogenic transport of potassium into the cytoplasm. This subunit binds the extracellular potassium ions and delivers the ions to the membrane domain of KdpB through an intramembrane tunnel.</text>
</comment>
<evidence type="ECO:0000313" key="12">
    <source>
        <dbReference type="Proteomes" id="UP000345527"/>
    </source>
</evidence>
<dbReference type="HAMAP" id="MF_00275">
    <property type="entry name" value="KdpA"/>
    <property type="match status" value="1"/>
</dbReference>
<evidence type="ECO:0000256" key="3">
    <source>
        <dbReference type="ARBA" id="ARBA00022538"/>
    </source>
</evidence>
<protein>
    <recommendedName>
        <fullName evidence="9">Potassium-transporting ATPase potassium-binding subunit</fullName>
    </recommendedName>
    <alternativeName>
        <fullName evidence="9">ATP phosphohydrolase [potassium-transporting] A chain</fullName>
    </alternativeName>
    <alternativeName>
        <fullName evidence="9">Potassium-binding and translocating subunit A</fullName>
    </alternativeName>
    <alternativeName>
        <fullName evidence="9">Potassium-translocating ATPase A chain</fullName>
    </alternativeName>
</protein>
<feature type="transmembrane region" description="Helical" evidence="9">
    <location>
        <begin position="175"/>
        <end position="193"/>
    </location>
</feature>
<dbReference type="InterPro" id="IPR004623">
    <property type="entry name" value="KdpA"/>
</dbReference>
<evidence type="ECO:0000256" key="2">
    <source>
        <dbReference type="ARBA" id="ARBA00022475"/>
    </source>
</evidence>
<dbReference type="EMBL" id="RZNZ01000016">
    <property type="protein sequence ID" value="KAA8818234.1"/>
    <property type="molecule type" value="Genomic_DNA"/>
</dbReference>
<evidence type="ECO:0000256" key="4">
    <source>
        <dbReference type="ARBA" id="ARBA00022692"/>
    </source>
</evidence>
<evidence type="ECO:0000256" key="7">
    <source>
        <dbReference type="ARBA" id="ARBA00023065"/>
    </source>
</evidence>
<feature type="transmembrane region" description="Helical" evidence="9">
    <location>
        <begin position="526"/>
        <end position="549"/>
    </location>
</feature>